<dbReference type="EMBL" id="NBCO01000006">
    <property type="protein sequence ID" value="ORC91432.1"/>
    <property type="molecule type" value="Genomic_DNA"/>
</dbReference>
<keyword evidence="1" id="KW-0812">Transmembrane</keyword>
<evidence type="ECO:0000313" key="3">
    <source>
        <dbReference type="Proteomes" id="UP000192257"/>
    </source>
</evidence>
<dbReference type="Proteomes" id="UP000192257">
    <property type="component" value="Unassembled WGS sequence"/>
</dbReference>
<dbReference type="OrthoDB" id="270326at2759"/>
<dbReference type="VEuPathDB" id="TriTrypDB:TM35_000064370"/>
<dbReference type="GeneID" id="39983254"/>
<name>A0A1X0P3D8_9TRYP</name>
<keyword evidence="3" id="KW-1185">Reference proteome</keyword>
<evidence type="ECO:0000313" key="2">
    <source>
        <dbReference type="EMBL" id="ORC91432.1"/>
    </source>
</evidence>
<comment type="caution">
    <text evidence="2">The sequence shown here is derived from an EMBL/GenBank/DDBJ whole genome shotgun (WGS) entry which is preliminary data.</text>
</comment>
<gene>
    <name evidence="2" type="ORF">TM35_000064370</name>
</gene>
<reference evidence="2 3" key="1">
    <citation type="submission" date="2017-03" db="EMBL/GenBank/DDBJ databases">
        <title>An alternative strategy for trypanosome survival in the mammalian bloodstream revealed through genome and transcriptome analysis of the ubiquitous bovine parasite Trypanosoma (Megatrypanum) theileri.</title>
        <authorList>
            <person name="Kelly S."/>
            <person name="Ivens A."/>
            <person name="Mott A."/>
            <person name="O'Neill E."/>
            <person name="Emms D."/>
            <person name="Macleod O."/>
            <person name="Voorheis P."/>
            <person name="Matthews J."/>
            <person name="Matthews K."/>
            <person name="Carrington M."/>
        </authorList>
    </citation>
    <scope>NUCLEOTIDE SEQUENCE [LARGE SCALE GENOMIC DNA]</scope>
    <source>
        <strain evidence="2">Edinburgh</strain>
    </source>
</reference>
<keyword evidence="1" id="KW-0472">Membrane</keyword>
<dbReference type="AlphaFoldDB" id="A0A1X0P3D8"/>
<proteinExistence type="predicted"/>
<evidence type="ECO:0000256" key="1">
    <source>
        <dbReference type="SAM" id="Phobius"/>
    </source>
</evidence>
<dbReference type="RefSeq" id="XP_028885498.1">
    <property type="nucleotide sequence ID" value="XM_029023474.1"/>
</dbReference>
<keyword evidence="1" id="KW-1133">Transmembrane helix</keyword>
<protein>
    <submittedName>
        <fullName evidence="2">Uncharacterized protein</fullName>
    </submittedName>
</protein>
<accession>A0A1X0P3D8</accession>
<sequence>MNCLGTLHQICCFLTKADLIELRQVSLLAYTVTSAFLSQLECRWLIAPSIQVNVELAPPCEVLAMFFLKNQRKLLVCATSTDSNGKVECGVYTHNVNAFGETTRRYVELPDAYGDRDSQFRMEGQRFLLCKTISGVLHVFDCSMELVVEIPRSCEEFFASQDGSRLAVVHEGFIYYLDSRSSLVLRSSNSQYNNSINSSPRTFIELQLENTLTIPIKMDEFAWTTISVGRCSILRVYDDVASVIQVESEQNEMIKSSTWSFDMVSFECCFDNIICSTYVTDSGDDEYVAVAPTGGKFIVICPSSKEVRVCNIEFSSLHHALVQSLEVVVSGSLYALVLLRQQVQEVVFFTADMSLVRCIKIGRPSTLAMLPHEGIMIAAPLPHATLSDHPLVEALESGVGTVFFFLEGEDYRYEKSQGKDSFSSVEMLSWISFSLVTASFLWTVSALLYNGWWLHLQLLFFGKVS</sequence>
<feature type="transmembrane region" description="Helical" evidence="1">
    <location>
        <begin position="427"/>
        <end position="449"/>
    </location>
</feature>
<organism evidence="2 3">
    <name type="scientific">Trypanosoma theileri</name>
    <dbReference type="NCBI Taxonomy" id="67003"/>
    <lineage>
        <taxon>Eukaryota</taxon>
        <taxon>Discoba</taxon>
        <taxon>Euglenozoa</taxon>
        <taxon>Kinetoplastea</taxon>
        <taxon>Metakinetoplastina</taxon>
        <taxon>Trypanosomatida</taxon>
        <taxon>Trypanosomatidae</taxon>
        <taxon>Trypanosoma</taxon>
    </lineage>
</organism>